<dbReference type="SUPFAM" id="SSF55486">
    <property type="entry name" value="Metalloproteases ('zincins'), catalytic domain"/>
    <property type="match status" value="1"/>
</dbReference>
<evidence type="ECO:0000256" key="3">
    <source>
        <dbReference type="ARBA" id="ARBA00022670"/>
    </source>
</evidence>
<evidence type="ECO:0000313" key="11">
    <source>
        <dbReference type="EMBL" id="ODP38302.1"/>
    </source>
</evidence>
<gene>
    <name evidence="11" type="ORF">BFL28_14345</name>
</gene>
<feature type="domain" description="Peptidase M13 C-terminal" evidence="9">
    <location>
        <begin position="480"/>
        <end position="680"/>
    </location>
</feature>
<dbReference type="Proteomes" id="UP000094487">
    <property type="component" value="Unassembled WGS sequence"/>
</dbReference>
<dbReference type="OrthoDB" id="9775677at2"/>
<accession>A0A1E3LWY0</accession>
<reference evidence="11 12" key="1">
    <citation type="submission" date="2016-08" db="EMBL/GenBank/DDBJ databases">
        <title>Draft genome of the agarase producing Sphingomonas sp. MCT13.</title>
        <authorList>
            <person name="D'Andrea M.M."/>
            <person name="Rossolini G.M."/>
            <person name="Thaller M.C."/>
        </authorList>
    </citation>
    <scope>NUCLEOTIDE SEQUENCE [LARGE SCALE GENOMIC DNA]</scope>
    <source>
        <strain evidence="11 12">MCT13</strain>
    </source>
</reference>
<proteinExistence type="inferred from homology"/>
<keyword evidence="7" id="KW-0482">Metalloprotease</keyword>
<keyword evidence="6" id="KW-0862">Zinc</keyword>
<keyword evidence="5" id="KW-0378">Hydrolase</keyword>
<dbReference type="InterPro" id="IPR024079">
    <property type="entry name" value="MetalloPept_cat_dom_sf"/>
</dbReference>
<dbReference type="GO" id="GO:0005886">
    <property type="term" value="C:plasma membrane"/>
    <property type="evidence" value="ECO:0007669"/>
    <property type="project" value="TreeGrafter"/>
</dbReference>
<dbReference type="InterPro" id="IPR008753">
    <property type="entry name" value="Peptidase_M13_N"/>
</dbReference>
<feature type="chain" id="PRO_5009132125" evidence="8">
    <location>
        <begin position="19"/>
        <end position="683"/>
    </location>
</feature>
<dbReference type="InterPro" id="IPR018497">
    <property type="entry name" value="Peptidase_M13_C"/>
</dbReference>
<dbReference type="InterPro" id="IPR042089">
    <property type="entry name" value="Peptidase_M13_dom_2"/>
</dbReference>
<dbReference type="RefSeq" id="WP_069319954.1">
    <property type="nucleotide sequence ID" value="NZ_MDDS01000016.1"/>
</dbReference>
<evidence type="ECO:0000256" key="7">
    <source>
        <dbReference type="ARBA" id="ARBA00023049"/>
    </source>
</evidence>
<comment type="similarity">
    <text evidence="2">Belongs to the peptidase M13 family.</text>
</comment>
<feature type="signal peptide" evidence="8">
    <location>
        <begin position="1"/>
        <end position="18"/>
    </location>
</feature>
<protein>
    <submittedName>
        <fullName evidence="11">Peptidase M13</fullName>
    </submittedName>
</protein>
<keyword evidence="3" id="KW-0645">Protease</keyword>
<evidence type="ECO:0000256" key="5">
    <source>
        <dbReference type="ARBA" id="ARBA00022801"/>
    </source>
</evidence>
<dbReference type="PANTHER" id="PTHR11733:SF167">
    <property type="entry name" value="FI17812P1-RELATED"/>
    <property type="match status" value="1"/>
</dbReference>
<evidence type="ECO:0000259" key="10">
    <source>
        <dbReference type="Pfam" id="PF05649"/>
    </source>
</evidence>
<feature type="domain" description="Peptidase M13 N-terminal" evidence="10">
    <location>
        <begin position="57"/>
        <end position="428"/>
    </location>
</feature>
<dbReference type="GO" id="GO:0004222">
    <property type="term" value="F:metalloendopeptidase activity"/>
    <property type="evidence" value="ECO:0007669"/>
    <property type="project" value="InterPro"/>
</dbReference>
<evidence type="ECO:0000256" key="2">
    <source>
        <dbReference type="ARBA" id="ARBA00007357"/>
    </source>
</evidence>
<dbReference type="Pfam" id="PF01431">
    <property type="entry name" value="Peptidase_M13"/>
    <property type="match status" value="1"/>
</dbReference>
<dbReference type="PANTHER" id="PTHR11733">
    <property type="entry name" value="ZINC METALLOPROTEASE FAMILY M13 NEPRILYSIN-RELATED"/>
    <property type="match status" value="1"/>
</dbReference>
<dbReference type="PRINTS" id="PR00786">
    <property type="entry name" value="NEPRILYSIN"/>
</dbReference>
<comment type="caution">
    <text evidence="11">The sequence shown here is derived from an EMBL/GenBank/DDBJ whole genome shotgun (WGS) entry which is preliminary data.</text>
</comment>
<dbReference type="GO" id="GO:0016485">
    <property type="term" value="P:protein processing"/>
    <property type="evidence" value="ECO:0007669"/>
    <property type="project" value="TreeGrafter"/>
</dbReference>
<evidence type="ECO:0000256" key="8">
    <source>
        <dbReference type="SAM" id="SignalP"/>
    </source>
</evidence>
<evidence type="ECO:0000259" key="9">
    <source>
        <dbReference type="Pfam" id="PF01431"/>
    </source>
</evidence>
<dbReference type="AlphaFoldDB" id="A0A1E3LWY0"/>
<dbReference type="Gene3D" id="3.40.390.10">
    <property type="entry name" value="Collagenase (Catalytic Domain)"/>
    <property type="match status" value="1"/>
</dbReference>
<evidence type="ECO:0000256" key="4">
    <source>
        <dbReference type="ARBA" id="ARBA00022723"/>
    </source>
</evidence>
<dbReference type="EMBL" id="MDDS01000016">
    <property type="protein sequence ID" value="ODP38302.1"/>
    <property type="molecule type" value="Genomic_DNA"/>
</dbReference>
<keyword evidence="8" id="KW-0732">Signal</keyword>
<sequence length="683" mass="74655">MRLFIASVLLTGTAIAGAASALSAKEAAPAAPADTGSKPQLGAFGFDDKGMDKSVAPGDDFYGYANGAWAKNTPIPADKSNYGMFTALDDLSKERVKGILDAVKGDPASIVGRAYSSYLDTATVEARGLAPIQPWLGKIKALNDKAGYTALIVEGVKMGVSGPLRGYVGQDDKLPENYIFTMSQGGTGLPDRDMYLVDNPKMMAIRTAYVAHLAKLLQLAGEQNAGARAAAVMALETEIAKVQWTREDSSDAAKTYNKYTLAQTAQFSTPTFDVQAGLKALSPKIDQVLISQPTAIKAIAGILDKAPIAVLKDQMMLRSLDSLSSYLPDAISNENFAFYGTVLQGTPQREARWKQAVSFTEGALGDAVGKEYAAKYFPPEYKAEMNKLVANVLDAMGRRIDGLPWMQPQTKARAKAKLKNFTVKVGYPDQWREYVGLEVKSDDLFGNAIRSNQFDYQYMLDKLGEPVRKWEWGMLPQTVNAYANFGMMEVVFPAAILQPPFFDPKADPAVNYGGIGAVIGHEISHHFDDQGAKYDEKGALADWWTPADVAAFEAASKKLVAQYDAYEALPGEHVKGEFTLGENIGDLAGLTIAYDAYKHSLGGKQAPVIGGYTGDQRFYLGWAQIWRRNYREANLRQRLLTDPHAPSIQRAWVVRNLDPWYAAYKPKPGQKLYLAPAQRVKIW</sequence>
<evidence type="ECO:0000256" key="6">
    <source>
        <dbReference type="ARBA" id="ARBA00022833"/>
    </source>
</evidence>
<dbReference type="GO" id="GO:0046872">
    <property type="term" value="F:metal ion binding"/>
    <property type="evidence" value="ECO:0007669"/>
    <property type="project" value="UniProtKB-KW"/>
</dbReference>
<dbReference type="STRING" id="1888892.BFL28_14345"/>
<evidence type="ECO:0000256" key="1">
    <source>
        <dbReference type="ARBA" id="ARBA00001947"/>
    </source>
</evidence>
<evidence type="ECO:0000313" key="12">
    <source>
        <dbReference type="Proteomes" id="UP000094487"/>
    </source>
</evidence>
<keyword evidence="4" id="KW-0479">Metal-binding</keyword>
<dbReference type="PROSITE" id="PS51885">
    <property type="entry name" value="NEPRILYSIN"/>
    <property type="match status" value="1"/>
</dbReference>
<name>A0A1E3LWY0_9SPHN</name>
<keyword evidence="12" id="KW-1185">Reference proteome</keyword>
<comment type="cofactor">
    <cofactor evidence="1">
        <name>Zn(2+)</name>
        <dbReference type="ChEBI" id="CHEBI:29105"/>
    </cofactor>
</comment>
<dbReference type="Gene3D" id="1.10.1380.10">
    <property type="entry name" value="Neutral endopeptidase , domain2"/>
    <property type="match status" value="1"/>
</dbReference>
<dbReference type="CDD" id="cd08662">
    <property type="entry name" value="M13"/>
    <property type="match status" value="1"/>
</dbReference>
<dbReference type="Pfam" id="PF05649">
    <property type="entry name" value="Peptidase_M13_N"/>
    <property type="match status" value="1"/>
</dbReference>
<dbReference type="InterPro" id="IPR000718">
    <property type="entry name" value="Peptidase_M13"/>
</dbReference>
<organism evidence="11 12">
    <name type="scientific">Sphingomonas turrisvirgatae</name>
    <dbReference type="NCBI Taxonomy" id="1888892"/>
    <lineage>
        <taxon>Bacteria</taxon>
        <taxon>Pseudomonadati</taxon>
        <taxon>Pseudomonadota</taxon>
        <taxon>Alphaproteobacteria</taxon>
        <taxon>Sphingomonadales</taxon>
        <taxon>Sphingomonadaceae</taxon>
        <taxon>Sphingomonas</taxon>
    </lineage>
</organism>